<dbReference type="SUPFAM" id="SSF53098">
    <property type="entry name" value="Ribonuclease H-like"/>
    <property type="match status" value="1"/>
</dbReference>
<evidence type="ECO:0000313" key="3">
    <source>
        <dbReference type="Proteomes" id="UP000053263"/>
    </source>
</evidence>
<dbReference type="OrthoDB" id="3270520at2759"/>
<organism evidence="2 3">
    <name type="scientific">Plicaturopsis crispa FD-325 SS-3</name>
    <dbReference type="NCBI Taxonomy" id="944288"/>
    <lineage>
        <taxon>Eukaryota</taxon>
        <taxon>Fungi</taxon>
        <taxon>Dikarya</taxon>
        <taxon>Basidiomycota</taxon>
        <taxon>Agaricomycotina</taxon>
        <taxon>Agaricomycetes</taxon>
        <taxon>Agaricomycetidae</taxon>
        <taxon>Amylocorticiales</taxon>
        <taxon>Amylocorticiaceae</taxon>
        <taxon>Plicatura</taxon>
        <taxon>Plicaturopsis crispa</taxon>
    </lineage>
</organism>
<feature type="compositionally biased region" description="Acidic residues" evidence="1">
    <location>
        <begin position="92"/>
        <end position="108"/>
    </location>
</feature>
<evidence type="ECO:0000256" key="1">
    <source>
        <dbReference type="SAM" id="MobiDB-lite"/>
    </source>
</evidence>
<dbReference type="AlphaFoldDB" id="A0A0C9SKB7"/>
<reference evidence="2 3" key="1">
    <citation type="submission" date="2014-06" db="EMBL/GenBank/DDBJ databases">
        <title>Evolutionary Origins and Diversification of the Mycorrhizal Mutualists.</title>
        <authorList>
            <consortium name="DOE Joint Genome Institute"/>
            <consortium name="Mycorrhizal Genomics Consortium"/>
            <person name="Kohler A."/>
            <person name="Kuo A."/>
            <person name="Nagy L.G."/>
            <person name="Floudas D."/>
            <person name="Copeland A."/>
            <person name="Barry K.W."/>
            <person name="Cichocki N."/>
            <person name="Veneault-Fourrey C."/>
            <person name="LaButti K."/>
            <person name="Lindquist E.A."/>
            <person name="Lipzen A."/>
            <person name="Lundell T."/>
            <person name="Morin E."/>
            <person name="Murat C."/>
            <person name="Riley R."/>
            <person name="Ohm R."/>
            <person name="Sun H."/>
            <person name="Tunlid A."/>
            <person name="Henrissat B."/>
            <person name="Grigoriev I.V."/>
            <person name="Hibbett D.S."/>
            <person name="Martin F."/>
        </authorList>
    </citation>
    <scope>NUCLEOTIDE SEQUENCE [LARGE SCALE GENOMIC DNA]</scope>
    <source>
        <strain evidence="2 3">FD-325 SS-3</strain>
    </source>
</reference>
<evidence type="ECO:0000313" key="2">
    <source>
        <dbReference type="EMBL" id="KII83456.1"/>
    </source>
</evidence>
<dbReference type="Proteomes" id="UP000053263">
    <property type="component" value="Unassembled WGS sequence"/>
</dbReference>
<dbReference type="EMBL" id="KN832577">
    <property type="protein sequence ID" value="KII83456.1"/>
    <property type="molecule type" value="Genomic_DNA"/>
</dbReference>
<protein>
    <submittedName>
        <fullName evidence="2">Unplaced genomic scaffold PLICRscaffold_24, whole genome shotgun sequence</fullName>
    </submittedName>
</protein>
<dbReference type="InterPro" id="IPR012337">
    <property type="entry name" value="RNaseH-like_sf"/>
</dbReference>
<accession>A0A0C9SKB7</accession>
<feature type="region of interest" description="Disordered" evidence="1">
    <location>
        <begin position="16"/>
        <end position="153"/>
    </location>
</feature>
<name>A0A0C9SKB7_PLICR</name>
<gene>
    <name evidence="2" type="ORF">PLICRDRAFT_180361</name>
</gene>
<dbReference type="HOGENOM" id="CLU_1845743_0_0_1"/>
<keyword evidence="3" id="KW-1185">Reference proteome</keyword>
<feature type="compositionally biased region" description="Basic and acidic residues" evidence="1">
    <location>
        <begin position="123"/>
        <end position="135"/>
    </location>
</feature>
<proteinExistence type="predicted"/>
<sequence length="153" mass="17161">MPVTVPNSAATERLFSKFGAVHSKPRNRMKPERVRKTTMVKTDIEEEFPRKRSRRQLVDYDSSSDEESASDRRPDSSQSTPVTNTPASADVGAEDEDEPDDEDEEDIAAEPGLFDPIIDELLDDARQAAEQEDRGSATPSRTRSFPAFRPTYL</sequence>
<feature type="compositionally biased region" description="Polar residues" evidence="1">
    <location>
        <begin position="78"/>
        <end position="87"/>
    </location>
</feature>